<dbReference type="SUPFAM" id="SSF88713">
    <property type="entry name" value="Glycoside hydrolase/deacetylase"/>
    <property type="match status" value="1"/>
</dbReference>
<evidence type="ECO:0000256" key="1">
    <source>
        <dbReference type="ARBA" id="ARBA00007072"/>
    </source>
</evidence>
<dbReference type="PROSITE" id="PS51677">
    <property type="entry name" value="NODB"/>
    <property type="match status" value="1"/>
</dbReference>
<organism evidence="7 8">
    <name type="scientific">Tannerella forsythia</name>
    <name type="common">Bacteroides forsythus</name>
    <dbReference type="NCBI Taxonomy" id="28112"/>
    <lineage>
        <taxon>Bacteria</taxon>
        <taxon>Pseudomonadati</taxon>
        <taxon>Bacteroidota</taxon>
        <taxon>Bacteroidia</taxon>
        <taxon>Bacteroidales</taxon>
        <taxon>Tannerellaceae</taxon>
        <taxon>Tannerella</taxon>
    </lineage>
</organism>
<dbReference type="InterPro" id="IPR013783">
    <property type="entry name" value="Ig-like_fold"/>
</dbReference>
<evidence type="ECO:0000256" key="2">
    <source>
        <dbReference type="ARBA" id="ARBA00022801"/>
    </source>
</evidence>
<dbReference type="CDD" id="cd10917">
    <property type="entry name" value="CE4_NodB_like_6s_7s"/>
    <property type="match status" value="1"/>
</dbReference>
<dbReference type="SUPFAM" id="SSF48208">
    <property type="entry name" value="Six-hairpin glycosidases"/>
    <property type="match status" value="1"/>
</dbReference>
<dbReference type="CDD" id="cd02850">
    <property type="entry name" value="E_set_Cellulase_N"/>
    <property type="match status" value="1"/>
</dbReference>
<dbReference type="Proteomes" id="UP000182057">
    <property type="component" value="Unassembled WGS sequence"/>
</dbReference>
<accession>A0A1D3UBM5</accession>
<dbReference type="Gene3D" id="3.20.20.370">
    <property type="entry name" value="Glycoside hydrolase/deacetylase"/>
    <property type="match status" value="1"/>
</dbReference>
<dbReference type="AlphaFoldDB" id="A0A1D3UBM5"/>
<keyword evidence="5" id="KW-0624">Polysaccharide degradation</keyword>
<keyword evidence="3" id="KW-0119">Carbohydrate metabolism</keyword>
<dbReference type="GO" id="GO:0008810">
    <property type="term" value="F:cellulase activity"/>
    <property type="evidence" value="ECO:0007669"/>
    <property type="project" value="UniProtKB-EC"/>
</dbReference>
<evidence type="ECO:0000313" key="7">
    <source>
        <dbReference type="EMBL" id="SCQ17501.1"/>
    </source>
</evidence>
<gene>
    <name evidence="7" type="primary">cenC</name>
    <name evidence="7" type="ORF">TFUB20_00029</name>
</gene>
<dbReference type="EC" id="3.2.1.4" evidence="7"/>
<dbReference type="Pfam" id="PF02927">
    <property type="entry name" value="CelD_N"/>
    <property type="match status" value="1"/>
</dbReference>
<dbReference type="GO" id="GO:0000272">
    <property type="term" value="P:polysaccharide catabolic process"/>
    <property type="evidence" value="ECO:0007669"/>
    <property type="project" value="UniProtKB-KW"/>
</dbReference>
<dbReference type="EMBL" id="FMMM01000001">
    <property type="protein sequence ID" value="SCQ17501.1"/>
    <property type="molecule type" value="Genomic_DNA"/>
</dbReference>
<dbReference type="Pfam" id="PF00759">
    <property type="entry name" value="Glyco_hydro_9"/>
    <property type="match status" value="1"/>
</dbReference>
<dbReference type="Gene3D" id="2.60.40.10">
    <property type="entry name" value="Immunoglobulins"/>
    <property type="match status" value="1"/>
</dbReference>
<evidence type="ECO:0000256" key="3">
    <source>
        <dbReference type="ARBA" id="ARBA00023277"/>
    </source>
</evidence>
<reference evidence="7 8" key="1">
    <citation type="submission" date="2016-09" db="EMBL/GenBank/DDBJ databases">
        <authorList>
            <person name="Capua I."/>
            <person name="De Benedictis P."/>
            <person name="Joannis T."/>
            <person name="Lombin L.H."/>
            <person name="Cattoli G."/>
        </authorList>
    </citation>
    <scope>NUCLEOTIDE SEQUENCE [LARGE SCALE GENOMIC DNA]</scope>
    <source>
        <strain evidence="7 8">UB20</strain>
    </source>
</reference>
<dbReference type="InterPro" id="IPR002509">
    <property type="entry name" value="NODB_dom"/>
</dbReference>
<proteinExistence type="inferred from homology"/>
<evidence type="ECO:0000313" key="8">
    <source>
        <dbReference type="Proteomes" id="UP000182057"/>
    </source>
</evidence>
<dbReference type="Gene3D" id="1.50.10.10">
    <property type="match status" value="1"/>
</dbReference>
<dbReference type="InterPro" id="IPR008928">
    <property type="entry name" value="6-hairpin_glycosidase_sf"/>
</dbReference>
<evidence type="ECO:0000256" key="5">
    <source>
        <dbReference type="ARBA" id="ARBA00023326"/>
    </source>
</evidence>
<sequence length="840" mass="94958">MVEFIFIMRKIICASVGLLFLGGVHAQSWVRVNRIGYLPDDVKVAVWVSKEKKTIDSFEVADAQTGKRVYRGEKIVNTGKQPAFESSVRLHFSELTTPGTYVLRAGGIQSVPFRIGYNVYAEAAEMPLRYMRQQRCGYNPCLKDSCHTHGVVSVGDPDGKRNGIPFDVSGGWHDASDYLQYVTTSANAVYQMLFAYSQHPEAFGDRYQANGDEGANGIPDILDEARWGIDWLVKMNPDSVTYFNQLADDRDHAGFTLPADQRVDYGWGAGKARPVYFCSSLPQGLKKYRNRSTGLASTLGKYALSFALGASVLSEYDPEFSKLLLKKSEQAYLRGAAHPGVCQTAPCGAPYFYEEDNWADDMQLAATEMYALSGKKGYLKQAVQYGRMEPVTPWMGADSARHYQWYPFVNLGHYRLATQGDDPKAKQEFIRHMRSGLQRVKERAQGDAFLNGIPFIWCSNNLTVAFITQCRLYHELTGDKTFLEVEAAMRDWLFGCNPWGKCMMVGYPAHGDTPSDPHSALTHLHGMPVTGGLVDGPIYTSIFGSLIGVHLSKEDRYAPFQSDVVVYHDDYADYSTNEPTMDGTASLCYYLGYLSAQAHRFETVQGGIVRGDRTEKKIALVFTGHEYADGAGVIRRTLKKHQAQASFFLTGDFYRKFPDVARRLQKEGHYLAPHSDRHLLYADWQRRDSTLVSRTVFEQDLEGNYAAMQTAGLKIETPRFFIPSYEWYNYEISGWAKAMDVQVVNFTPGTRSNADYTTPEMKSYRSSEAIYRSILAYEAENDLNGFILLLHIGTDPKRTDKFYNFLSDLMHELKQKNYIFVRIDELMAKKKRNNGKKIRE</sequence>
<dbReference type="PANTHER" id="PTHR22298">
    <property type="entry name" value="ENDO-1,4-BETA-GLUCANASE"/>
    <property type="match status" value="1"/>
</dbReference>
<dbReference type="InterPro" id="IPR014756">
    <property type="entry name" value="Ig_E-set"/>
</dbReference>
<name>A0A1D3UBM5_TANFO</name>
<keyword evidence="4 7" id="KW-0326">Glycosidase</keyword>
<dbReference type="InterPro" id="IPR012341">
    <property type="entry name" value="6hp_glycosidase-like_sf"/>
</dbReference>
<dbReference type="InterPro" id="IPR004197">
    <property type="entry name" value="Cellulase_Ig-like"/>
</dbReference>
<keyword evidence="2 7" id="KW-0378">Hydrolase</keyword>
<evidence type="ECO:0000256" key="4">
    <source>
        <dbReference type="ARBA" id="ARBA00023295"/>
    </source>
</evidence>
<dbReference type="GO" id="GO:0016810">
    <property type="term" value="F:hydrolase activity, acting on carbon-nitrogen (but not peptide) bonds"/>
    <property type="evidence" value="ECO:0007669"/>
    <property type="project" value="InterPro"/>
</dbReference>
<comment type="similarity">
    <text evidence="1">Belongs to the glycosyl hydrolase 9 (cellulase E) family.</text>
</comment>
<dbReference type="InterPro" id="IPR011330">
    <property type="entry name" value="Glyco_hydro/deAcase_b/a-brl"/>
</dbReference>
<feature type="domain" description="NodB homology" evidence="6">
    <location>
        <begin position="616"/>
        <end position="821"/>
    </location>
</feature>
<dbReference type="InterPro" id="IPR001701">
    <property type="entry name" value="Glyco_hydro_9"/>
</dbReference>
<protein>
    <submittedName>
        <fullName evidence="7">Endoglucanase C</fullName>
        <ecNumber evidence="7">3.2.1.4</ecNumber>
    </submittedName>
</protein>
<evidence type="ECO:0000259" key="6">
    <source>
        <dbReference type="PROSITE" id="PS51677"/>
    </source>
</evidence>
<dbReference type="OrthoDB" id="9808897at2"/>
<dbReference type="SUPFAM" id="SSF81296">
    <property type="entry name" value="E set domains"/>
    <property type="match status" value="1"/>
</dbReference>
<dbReference type="Pfam" id="PF01522">
    <property type="entry name" value="Polysacc_deac_1"/>
    <property type="match status" value="1"/>
</dbReference>